<evidence type="ECO:0000256" key="8">
    <source>
        <dbReference type="ARBA" id="ARBA00022777"/>
    </source>
</evidence>
<dbReference type="SMART" id="SM00388">
    <property type="entry name" value="HisKA"/>
    <property type="match status" value="1"/>
</dbReference>
<proteinExistence type="predicted"/>
<dbReference type="InterPro" id="IPR003660">
    <property type="entry name" value="HAMP_dom"/>
</dbReference>
<evidence type="ECO:0000256" key="2">
    <source>
        <dbReference type="ARBA" id="ARBA00004651"/>
    </source>
</evidence>
<dbReference type="EMBL" id="JAKUDL010000010">
    <property type="protein sequence ID" value="MCH4296459.1"/>
    <property type="molecule type" value="Genomic_DNA"/>
</dbReference>
<dbReference type="SMART" id="SM00304">
    <property type="entry name" value="HAMP"/>
    <property type="match status" value="1"/>
</dbReference>
<dbReference type="Proteomes" id="UP001297581">
    <property type="component" value="Unassembled WGS sequence"/>
</dbReference>
<protein>
    <recommendedName>
        <fullName evidence="3">histidine kinase</fullName>
        <ecNumber evidence="3">2.7.13.3</ecNumber>
    </recommendedName>
</protein>
<evidence type="ECO:0000256" key="1">
    <source>
        <dbReference type="ARBA" id="ARBA00000085"/>
    </source>
</evidence>
<keyword evidence="11" id="KW-1133">Transmembrane helix</keyword>
<dbReference type="SMART" id="SM00387">
    <property type="entry name" value="HATPase_c"/>
    <property type="match status" value="1"/>
</dbReference>
<dbReference type="InterPro" id="IPR036890">
    <property type="entry name" value="HATPase_C_sf"/>
</dbReference>
<comment type="caution">
    <text evidence="14">The sequence shown here is derived from an EMBL/GenBank/DDBJ whole genome shotgun (WGS) entry which is preliminary data.</text>
</comment>
<dbReference type="InterPro" id="IPR004358">
    <property type="entry name" value="Sig_transdc_His_kin-like_C"/>
</dbReference>
<dbReference type="Pfam" id="PF00672">
    <property type="entry name" value="HAMP"/>
    <property type="match status" value="1"/>
</dbReference>
<dbReference type="GO" id="GO:0005524">
    <property type="term" value="F:ATP binding"/>
    <property type="evidence" value="ECO:0007669"/>
    <property type="project" value="UniProtKB-KW"/>
</dbReference>
<dbReference type="InterPro" id="IPR003661">
    <property type="entry name" value="HisK_dim/P_dom"/>
</dbReference>
<dbReference type="PRINTS" id="PR00344">
    <property type="entry name" value="BCTRLSENSOR"/>
</dbReference>
<dbReference type="InterPro" id="IPR005467">
    <property type="entry name" value="His_kinase_dom"/>
</dbReference>
<dbReference type="CDD" id="cd06225">
    <property type="entry name" value="HAMP"/>
    <property type="match status" value="1"/>
</dbReference>
<evidence type="ECO:0000313" key="15">
    <source>
        <dbReference type="Proteomes" id="UP001297581"/>
    </source>
</evidence>
<keyword evidence="9" id="KW-0067">ATP-binding</keyword>
<dbReference type="Pfam" id="PF02518">
    <property type="entry name" value="HATPase_c"/>
    <property type="match status" value="1"/>
</dbReference>
<evidence type="ECO:0000256" key="10">
    <source>
        <dbReference type="SAM" id="Coils"/>
    </source>
</evidence>
<evidence type="ECO:0000259" key="13">
    <source>
        <dbReference type="PROSITE" id="PS50885"/>
    </source>
</evidence>
<keyword evidence="11" id="KW-0472">Membrane</keyword>
<keyword evidence="11" id="KW-0812">Transmembrane</keyword>
<keyword evidence="7" id="KW-0547">Nucleotide-binding</keyword>
<keyword evidence="6" id="KW-0808">Transferase</keyword>
<dbReference type="RefSeq" id="WP_240592488.1">
    <property type="nucleotide sequence ID" value="NZ_JAKUDL010000010.1"/>
</dbReference>
<feature type="domain" description="HAMP" evidence="13">
    <location>
        <begin position="244"/>
        <end position="296"/>
    </location>
</feature>
<gene>
    <name evidence="14" type="ORF">MJ923_19320</name>
</gene>
<dbReference type="GO" id="GO:0000155">
    <property type="term" value="F:phosphorelay sensor kinase activity"/>
    <property type="evidence" value="ECO:0007669"/>
    <property type="project" value="InterPro"/>
</dbReference>
<dbReference type="Gene3D" id="1.10.287.130">
    <property type="match status" value="1"/>
</dbReference>
<dbReference type="EC" id="2.7.13.3" evidence="3"/>
<dbReference type="CDD" id="cd00082">
    <property type="entry name" value="HisKA"/>
    <property type="match status" value="1"/>
</dbReference>
<organism evidence="14 15">
    <name type="scientific">Shewanella zhuhaiensis</name>
    <dbReference type="NCBI Taxonomy" id="2919576"/>
    <lineage>
        <taxon>Bacteria</taxon>
        <taxon>Pseudomonadati</taxon>
        <taxon>Pseudomonadota</taxon>
        <taxon>Gammaproteobacteria</taxon>
        <taxon>Alteromonadales</taxon>
        <taxon>Shewanellaceae</taxon>
        <taxon>Shewanella</taxon>
    </lineage>
</organism>
<dbReference type="Gene3D" id="3.30.565.10">
    <property type="entry name" value="Histidine kinase-like ATPase, C-terminal domain"/>
    <property type="match status" value="1"/>
</dbReference>
<dbReference type="SUPFAM" id="SSF55874">
    <property type="entry name" value="ATPase domain of HSP90 chaperone/DNA topoisomerase II/histidine kinase"/>
    <property type="match status" value="1"/>
</dbReference>
<evidence type="ECO:0000256" key="3">
    <source>
        <dbReference type="ARBA" id="ARBA00012438"/>
    </source>
</evidence>
<keyword evidence="4" id="KW-1003">Cell membrane</keyword>
<dbReference type="PROSITE" id="PS50885">
    <property type="entry name" value="HAMP"/>
    <property type="match status" value="1"/>
</dbReference>
<name>A0AAJ1BM75_9GAMM</name>
<dbReference type="SUPFAM" id="SSF158472">
    <property type="entry name" value="HAMP domain-like"/>
    <property type="match status" value="1"/>
</dbReference>
<evidence type="ECO:0000256" key="4">
    <source>
        <dbReference type="ARBA" id="ARBA00022475"/>
    </source>
</evidence>
<dbReference type="InterPro" id="IPR036097">
    <property type="entry name" value="HisK_dim/P_sf"/>
</dbReference>
<sequence length="529" mass="58999">MSIKHYLFALFGGLILLLGLSQLLIGEALKQQLDEDLRKDSLALSRQLVDIVVEDLGENLQFVQKVHINRDEAEISPEDRVLLETLKVEVPSESEIIELQQLEVGRAMAEVEAKLEARAELEQEAMSEQHSENSARYRERDEQIRQTLSLELEKLSRMQELLTREYQQALHQSLDTLTINTSETDDGRRVMVVRTRDGTQIERRPLELSQNNVSEALSRFREWMAALILVSSMLALIFVYWLSRRVSGPLSELALGHRKLGEGELGYQVAPRGVDEIKKMLEGFNAMSNKLAELSAREQQMTNQQHLAELGEITRGIAHSLRNPLHTLGLLAENQSASEDSEERARQLGLIQQKIAMMDKHIQSLLTLSSSEVDRSRPVPVNAVVQDILLELSVAGIKPELKLSGFDTEYRLAGMESEVRSILHAVMINAIEAQPGQQSPWLGIDIGYQGENGNCGLLIAVTDKGPGIDDSLIARLGQPHVTTKPEGTGMGLYIASRLLASHYGGRLSFERLAEGGSRVSVYFSNGESR</sequence>
<keyword evidence="5" id="KW-0597">Phosphoprotein</keyword>
<evidence type="ECO:0000256" key="9">
    <source>
        <dbReference type="ARBA" id="ARBA00022840"/>
    </source>
</evidence>
<dbReference type="InterPro" id="IPR003594">
    <property type="entry name" value="HATPase_dom"/>
</dbReference>
<evidence type="ECO:0000259" key="12">
    <source>
        <dbReference type="PROSITE" id="PS50109"/>
    </source>
</evidence>
<keyword evidence="10" id="KW-0175">Coiled coil</keyword>
<evidence type="ECO:0000256" key="6">
    <source>
        <dbReference type="ARBA" id="ARBA00022679"/>
    </source>
</evidence>
<keyword evidence="15" id="KW-1185">Reference proteome</keyword>
<accession>A0AAJ1BM75</accession>
<comment type="subcellular location">
    <subcellularLocation>
        <location evidence="2">Cell membrane</location>
        <topology evidence="2">Multi-pass membrane protein</topology>
    </subcellularLocation>
</comment>
<dbReference type="Gene3D" id="6.10.340.10">
    <property type="match status" value="1"/>
</dbReference>
<dbReference type="GO" id="GO:0005886">
    <property type="term" value="C:plasma membrane"/>
    <property type="evidence" value="ECO:0007669"/>
    <property type="project" value="UniProtKB-SubCell"/>
</dbReference>
<feature type="domain" description="Histidine kinase" evidence="12">
    <location>
        <begin position="316"/>
        <end position="527"/>
    </location>
</feature>
<keyword evidence="8 14" id="KW-0418">Kinase</keyword>
<dbReference type="SUPFAM" id="SSF47384">
    <property type="entry name" value="Homodimeric domain of signal transducing histidine kinase"/>
    <property type="match status" value="1"/>
</dbReference>
<dbReference type="AlphaFoldDB" id="A0AAJ1BM75"/>
<evidence type="ECO:0000313" key="14">
    <source>
        <dbReference type="EMBL" id="MCH4296459.1"/>
    </source>
</evidence>
<dbReference type="PANTHER" id="PTHR44936">
    <property type="entry name" value="SENSOR PROTEIN CREC"/>
    <property type="match status" value="1"/>
</dbReference>
<dbReference type="InterPro" id="IPR050980">
    <property type="entry name" value="2C_sensor_his_kinase"/>
</dbReference>
<feature type="coiled-coil region" evidence="10">
    <location>
        <begin position="104"/>
        <end position="172"/>
    </location>
</feature>
<reference evidence="14 15" key="1">
    <citation type="submission" date="2022-02" db="EMBL/GenBank/DDBJ databases">
        <title>The genome sequence of Shewanella sp. 3B26.</title>
        <authorList>
            <person name="Du J."/>
        </authorList>
    </citation>
    <scope>NUCLEOTIDE SEQUENCE [LARGE SCALE GENOMIC DNA]</scope>
    <source>
        <strain evidence="14 15">3B26</strain>
    </source>
</reference>
<comment type="catalytic activity">
    <reaction evidence="1">
        <text>ATP + protein L-histidine = ADP + protein N-phospho-L-histidine.</text>
        <dbReference type="EC" id="2.7.13.3"/>
    </reaction>
</comment>
<evidence type="ECO:0000256" key="7">
    <source>
        <dbReference type="ARBA" id="ARBA00022741"/>
    </source>
</evidence>
<dbReference type="Pfam" id="PF00512">
    <property type="entry name" value="HisKA"/>
    <property type="match status" value="1"/>
</dbReference>
<evidence type="ECO:0000256" key="5">
    <source>
        <dbReference type="ARBA" id="ARBA00022553"/>
    </source>
</evidence>
<evidence type="ECO:0000256" key="11">
    <source>
        <dbReference type="SAM" id="Phobius"/>
    </source>
</evidence>
<dbReference type="PROSITE" id="PS50109">
    <property type="entry name" value="HIS_KIN"/>
    <property type="match status" value="1"/>
</dbReference>
<dbReference type="PANTHER" id="PTHR44936:SF10">
    <property type="entry name" value="SENSOR PROTEIN RSTB"/>
    <property type="match status" value="1"/>
</dbReference>
<feature type="transmembrane region" description="Helical" evidence="11">
    <location>
        <begin position="223"/>
        <end position="242"/>
    </location>
</feature>